<feature type="domain" description="Reverse transcriptase" evidence="4">
    <location>
        <begin position="1"/>
        <end position="255"/>
    </location>
</feature>
<dbReference type="InterPro" id="IPR041577">
    <property type="entry name" value="RT_RNaseH_2"/>
</dbReference>
<dbReference type="OMA" id="YILAYET"/>
<evidence type="ECO:0000313" key="5">
    <source>
        <dbReference type="EMBL" id="CCC05695.1"/>
    </source>
</evidence>
<keyword evidence="3" id="KW-0511">Multifunctional enzyme</keyword>
<name>F7WCS6_SORMK</name>
<dbReference type="HOGENOM" id="CLU_000384_33_4_1"/>
<proteinExistence type="predicted"/>
<dbReference type="eggNOG" id="KOG0017">
    <property type="taxonomic scope" value="Eukaryota"/>
</dbReference>
<evidence type="ECO:0000256" key="3">
    <source>
        <dbReference type="ARBA" id="ARBA00023268"/>
    </source>
</evidence>
<evidence type="ECO:0000256" key="2">
    <source>
        <dbReference type="ARBA" id="ARBA00023128"/>
    </source>
</evidence>
<keyword evidence="6" id="KW-1185">Reference proteome</keyword>
<dbReference type="Gene3D" id="3.10.10.10">
    <property type="entry name" value="HIV Type 1 Reverse Transcriptase, subunit A, domain 1"/>
    <property type="match status" value="1"/>
</dbReference>
<dbReference type="InterPro" id="IPR043128">
    <property type="entry name" value="Rev_trsase/Diguanyl_cyclase"/>
</dbReference>
<dbReference type="VEuPathDB" id="FungiDB:SMAC_09832"/>
<dbReference type="SUPFAM" id="SSF56672">
    <property type="entry name" value="DNA/RNA polymerases"/>
    <property type="match status" value="1"/>
</dbReference>
<dbReference type="FunFam" id="3.30.70.270:FF:000020">
    <property type="entry name" value="Transposon Tf2-6 polyprotein-like Protein"/>
    <property type="match status" value="1"/>
</dbReference>
<comment type="caution">
    <text evidence="5">The sequence shown here is derived from an EMBL/GenBank/DDBJ whole genome shotgun (WGS) entry which is preliminary data.</text>
</comment>
<evidence type="ECO:0000313" key="6">
    <source>
        <dbReference type="Proteomes" id="UP000001881"/>
    </source>
</evidence>
<evidence type="ECO:0000259" key="4">
    <source>
        <dbReference type="PROSITE" id="PS50878"/>
    </source>
</evidence>
<dbReference type="OrthoDB" id="3341476at2759"/>
<dbReference type="EMBL" id="CABT02000231">
    <property type="protein sequence ID" value="CCC05695.1"/>
    <property type="molecule type" value="Genomic_DNA"/>
</dbReference>
<dbReference type="Pfam" id="PF17919">
    <property type="entry name" value="RT_RNaseH_2"/>
    <property type="match status" value="1"/>
</dbReference>
<dbReference type="PANTHER" id="PTHR37984:SF5">
    <property type="entry name" value="PROTEIN NYNRIN-LIKE"/>
    <property type="match status" value="1"/>
</dbReference>
<gene>
    <name evidence="5" type="ORF">SMAC_09832</name>
</gene>
<dbReference type="CDD" id="cd01647">
    <property type="entry name" value="RT_LTR"/>
    <property type="match status" value="1"/>
</dbReference>
<dbReference type="InterPro" id="IPR000477">
    <property type="entry name" value="RT_dom"/>
</dbReference>
<dbReference type="PANTHER" id="PTHR37984">
    <property type="entry name" value="PROTEIN CBG26694"/>
    <property type="match status" value="1"/>
</dbReference>
<dbReference type="GO" id="GO:0005739">
    <property type="term" value="C:mitochondrion"/>
    <property type="evidence" value="ECO:0007669"/>
    <property type="project" value="UniProtKB-SubCell"/>
</dbReference>
<evidence type="ECO:0000256" key="1">
    <source>
        <dbReference type="ARBA" id="ARBA00004173"/>
    </source>
</evidence>
<dbReference type="Gene3D" id="3.30.70.270">
    <property type="match status" value="2"/>
</dbReference>
<dbReference type="InterPro" id="IPR050951">
    <property type="entry name" value="Retrovirus_Pol_polyprotein"/>
</dbReference>
<dbReference type="InterPro" id="IPR043502">
    <property type="entry name" value="DNA/RNA_pol_sf"/>
</dbReference>
<dbReference type="AlphaFoldDB" id="F7WCS6"/>
<dbReference type="STRING" id="771870.F7WCS6"/>
<sequence>MLRGIESLQSGRDPLDLDEEELKHLVNERLPRRYDSYRDVFGKIASDTLPGKREDIDHKIILEDGRRPEELGYNRLYKMTLEELKEYRKYITDNLQTGFIATNFAPWAAPVLFVAKKEHYPLSLLEETLARIGKAKIVTKIDIRQAFHRIRMDPDSEDLTTFRTRNGAYKYKVLPFGRSNGPSLFQRFINDTLMGYIDVFCNAYIDDILIYSDNEVDHEIHVRKVLDWLREAGLQADIKKCEFHVTETKFLDFIIGVDGVRVDPDKVAAVKDWKEPTTVKGVHAFLGFCNFYRKFIREFGRVARPLHKLTCKDLSSFQWTEDCQRSFDELKDRLLEAPKTRVETDASDSVCTGVMSQYQEDGEWHPVAFHSETMAPAELNYQIHDKELLAVVRALEVWRPELKGVRESPFTI</sequence>
<organism evidence="5 6">
    <name type="scientific">Sordaria macrospora (strain ATCC MYA-333 / DSM 997 / K(L3346) / K-hell)</name>
    <dbReference type="NCBI Taxonomy" id="771870"/>
    <lineage>
        <taxon>Eukaryota</taxon>
        <taxon>Fungi</taxon>
        <taxon>Dikarya</taxon>
        <taxon>Ascomycota</taxon>
        <taxon>Pezizomycotina</taxon>
        <taxon>Sordariomycetes</taxon>
        <taxon>Sordariomycetidae</taxon>
        <taxon>Sordariales</taxon>
        <taxon>Sordariaceae</taxon>
        <taxon>Sordaria</taxon>
    </lineage>
</organism>
<comment type="subcellular location">
    <subcellularLocation>
        <location evidence="1">Mitochondrion</location>
    </subcellularLocation>
</comment>
<dbReference type="Pfam" id="PF00078">
    <property type="entry name" value="RVT_1"/>
    <property type="match status" value="1"/>
</dbReference>
<accession>F7WCS6</accession>
<dbReference type="GO" id="GO:0003824">
    <property type="term" value="F:catalytic activity"/>
    <property type="evidence" value="ECO:0007669"/>
    <property type="project" value="UniProtKB-KW"/>
</dbReference>
<dbReference type="InParanoid" id="F7WCS6"/>
<dbReference type="PROSITE" id="PS50878">
    <property type="entry name" value="RT_POL"/>
    <property type="match status" value="1"/>
</dbReference>
<protein>
    <submittedName>
        <fullName evidence="5">WGS project CABT00000000 data, contig 2.231</fullName>
    </submittedName>
</protein>
<reference evidence="5 6" key="1">
    <citation type="journal article" date="2010" name="PLoS Genet.">
        <title>De novo assembly of a 40 Mb eukaryotic genome from short sequence reads: Sordaria macrospora, a model organism for fungal morphogenesis.</title>
        <authorList>
            <person name="Nowrousian M."/>
            <person name="Stajich J."/>
            <person name="Chu M."/>
            <person name="Engh I."/>
            <person name="Espagne E."/>
            <person name="Halliday K."/>
            <person name="Kamerewerd J."/>
            <person name="Kempken F."/>
            <person name="Knab B."/>
            <person name="Kuo H.C."/>
            <person name="Osiewacz H.D."/>
            <person name="Poeggeler S."/>
            <person name="Read N."/>
            <person name="Seiler S."/>
            <person name="Smith K."/>
            <person name="Zickler D."/>
            <person name="Kueck U."/>
            <person name="Freitag M."/>
        </authorList>
    </citation>
    <scope>NUCLEOTIDE SEQUENCE [LARGE SCALE GENOMIC DNA]</scope>
    <source>
        <strain evidence="6">ATCC MYA-333 / DSM 997 / K(L3346) / K-hell</strain>
        <tissue evidence="5">Mycelium</tissue>
    </source>
</reference>
<keyword evidence="2" id="KW-0496">Mitochondrion</keyword>
<dbReference type="Proteomes" id="UP000001881">
    <property type="component" value="Unassembled WGS sequence"/>
</dbReference>